<sequence length="173" mass="18198">FGYVMVRQGSSLDDPVVSLLLLHRRFVGRRRRLHGGSSLRTRAISGICARETRQTGNSRLSIDAWHAVHSSRSIRPGQTVGTLLGHARGSSGTGGARATRHARSTGRARQVLDAVATRLPHRTVLAGRSKCADVSGRSGRSGLSCARPVRRLALGSGHAGQAGGAGVAGWARP</sequence>
<feature type="non-terminal residue" evidence="2">
    <location>
        <position position="173"/>
    </location>
</feature>
<proteinExistence type="predicted"/>
<evidence type="ECO:0008006" key="4">
    <source>
        <dbReference type="Google" id="ProtNLM"/>
    </source>
</evidence>
<keyword evidence="3" id="KW-1185">Reference proteome</keyword>
<dbReference type="Proteomes" id="UP001432322">
    <property type="component" value="Unassembled WGS sequence"/>
</dbReference>
<accession>A0AAV5VUN7</accession>
<reference evidence="2" key="1">
    <citation type="submission" date="2023-10" db="EMBL/GenBank/DDBJ databases">
        <title>Genome assembly of Pristionchus species.</title>
        <authorList>
            <person name="Yoshida K."/>
            <person name="Sommer R.J."/>
        </authorList>
    </citation>
    <scope>NUCLEOTIDE SEQUENCE</scope>
    <source>
        <strain evidence="2">RS5133</strain>
    </source>
</reference>
<evidence type="ECO:0000313" key="3">
    <source>
        <dbReference type="Proteomes" id="UP001432322"/>
    </source>
</evidence>
<organism evidence="2 3">
    <name type="scientific">Pristionchus fissidentatus</name>
    <dbReference type="NCBI Taxonomy" id="1538716"/>
    <lineage>
        <taxon>Eukaryota</taxon>
        <taxon>Metazoa</taxon>
        <taxon>Ecdysozoa</taxon>
        <taxon>Nematoda</taxon>
        <taxon>Chromadorea</taxon>
        <taxon>Rhabditida</taxon>
        <taxon>Rhabditina</taxon>
        <taxon>Diplogasteromorpha</taxon>
        <taxon>Diplogasteroidea</taxon>
        <taxon>Neodiplogasteridae</taxon>
        <taxon>Pristionchus</taxon>
    </lineage>
</organism>
<evidence type="ECO:0000313" key="2">
    <source>
        <dbReference type="EMBL" id="GMT22236.1"/>
    </source>
</evidence>
<dbReference type="AlphaFoldDB" id="A0AAV5VUN7"/>
<gene>
    <name evidence="2" type="ORF">PFISCL1PPCAC_13533</name>
</gene>
<name>A0AAV5VUN7_9BILA</name>
<feature type="region of interest" description="Disordered" evidence="1">
    <location>
        <begin position="86"/>
        <end position="107"/>
    </location>
</feature>
<evidence type="ECO:0000256" key="1">
    <source>
        <dbReference type="SAM" id="MobiDB-lite"/>
    </source>
</evidence>
<protein>
    <recommendedName>
        <fullName evidence="4">Ribosomal protein</fullName>
    </recommendedName>
</protein>
<comment type="caution">
    <text evidence="2">The sequence shown here is derived from an EMBL/GenBank/DDBJ whole genome shotgun (WGS) entry which is preliminary data.</text>
</comment>
<dbReference type="EMBL" id="BTSY01000004">
    <property type="protein sequence ID" value="GMT22236.1"/>
    <property type="molecule type" value="Genomic_DNA"/>
</dbReference>
<feature type="non-terminal residue" evidence="2">
    <location>
        <position position="1"/>
    </location>
</feature>